<evidence type="ECO:0000313" key="3">
    <source>
        <dbReference type="Proteomes" id="UP001153069"/>
    </source>
</evidence>
<reference evidence="2" key="1">
    <citation type="submission" date="2020-06" db="EMBL/GenBank/DDBJ databases">
        <authorList>
            <consortium name="Plant Systems Biology data submission"/>
        </authorList>
    </citation>
    <scope>NUCLEOTIDE SEQUENCE</scope>
    <source>
        <strain evidence="2">D6</strain>
    </source>
</reference>
<gene>
    <name evidence="2" type="ORF">SEMRO_1078_G238780.1</name>
</gene>
<dbReference type="Pfam" id="PF01764">
    <property type="entry name" value="Lipase_3"/>
    <property type="match status" value="1"/>
</dbReference>
<dbReference type="InterPro" id="IPR029058">
    <property type="entry name" value="AB_hydrolase_fold"/>
</dbReference>
<proteinExistence type="predicted"/>
<protein>
    <recommendedName>
        <fullName evidence="1">Fungal lipase-type domain-containing protein</fullName>
    </recommendedName>
</protein>
<evidence type="ECO:0000259" key="1">
    <source>
        <dbReference type="Pfam" id="PF01764"/>
    </source>
</evidence>
<dbReference type="InterPro" id="IPR002921">
    <property type="entry name" value="Fungal_lipase-type"/>
</dbReference>
<name>A0A9N8EFI8_9STRA</name>
<dbReference type="Proteomes" id="UP001153069">
    <property type="component" value="Unassembled WGS sequence"/>
</dbReference>
<feature type="domain" description="Fungal lipase-type" evidence="1">
    <location>
        <begin position="289"/>
        <end position="371"/>
    </location>
</feature>
<dbReference type="OrthoDB" id="426718at2759"/>
<dbReference type="GO" id="GO:0006629">
    <property type="term" value="P:lipid metabolic process"/>
    <property type="evidence" value="ECO:0007669"/>
    <property type="project" value="InterPro"/>
</dbReference>
<dbReference type="Gene3D" id="3.40.50.1820">
    <property type="entry name" value="alpha/beta hydrolase"/>
    <property type="match status" value="1"/>
</dbReference>
<dbReference type="EMBL" id="CAICTM010001076">
    <property type="protein sequence ID" value="CAB9520157.1"/>
    <property type="molecule type" value="Genomic_DNA"/>
</dbReference>
<dbReference type="AlphaFoldDB" id="A0A9N8EFI8"/>
<accession>A0A9N8EFI8</accession>
<sequence>MPGIHVNMGLSPCYKLKATHDTAETVEACLSSDGDNHDNQEVKVVISLAEEDNEDHWLLETARLWVGDNITKVSSIQQTPGEPSLLLQAKSIASKTTQFTLPLLDKLDFSCPDEGRLFWMSLNVTGTNENSNETIHWNLVHHKDNVFPQTSHVTSFALSCHAVDVADELTPPVQLQSPFSKTNQQHRRGQDNCPALYPAPEDIVLSLTKPFMRRANYTLGLSTLANRGVSGPIEDNIEEQRKLWEFFDGWSDIDDQTVVAKPFDMDVCFAVFSSVQGINPFDQWQNINPFTIQIPNTNCIVRRGFWAAYKSIKFYTKFRAALNKCLAICDGGCDMIFGGHSQGGAAAIVASIDLIELDPIEIITFGNPRAIVRSQKCTAPDPSRYFRFLNTNIGRRYDYAPFQINIFNERHIGTPMLLDDVNFPLSSPLDDNSCRFPCDLDLHEREIYLERVTAMLTRDCWPIPVARWTAGHYCSYDDECQSLQCQQRSCRDGIR</sequence>
<evidence type="ECO:0000313" key="2">
    <source>
        <dbReference type="EMBL" id="CAB9520157.1"/>
    </source>
</evidence>
<comment type="caution">
    <text evidence="2">The sequence shown here is derived from an EMBL/GenBank/DDBJ whole genome shotgun (WGS) entry which is preliminary data.</text>
</comment>
<dbReference type="SUPFAM" id="SSF53474">
    <property type="entry name" value="alpha/beta-Hydrolases"/>
    <property type="match status" value="1"/>
</dbReference>
<keyword evidence="3" id="KW-1185">Reference proteome</keyword>
<organism evidence="2 3">
    <name type="scientific">Seminavis robusta</name>
    <dbReference type="NCBI Taxonomy" id="568900"/>
    <lineage>
        <taxon>Eukaryota</taxon>
        <taxon>Sar</taxon>
        <taxon>Stramenopiles</taxon>
        <taxon>Ochrophyta</taxon>
        <taxon>Bacillariophyta</taxon>
        <taxon>Bacillariophyceae</taxon>
        <taxon>Bacillariophycidae</taxon>
        <taxon>Naviculales</taxon>
        <taxon>Naviculaceae</taxon>
        <taxon>Seminavis</taxon>
    </lineage>
</organism>